<dbReference type="OrthoDB" id="9786584at2"/>
<dbReference type="Gene3D" id="3.20.20.150">
    <property type="entry name" value="Divalent-metal-dependent TIM barrel enzymes"/>
    <property type="match status" value="1"/>
</dbReference>
<gene>
    <name evidence="5" type="ORF">D3872_12410</name>
</gene>
<dbReference type="PANTHER" id="PTHR43489:SF6">
    <property type="entry name" value="HYDROXYPYRUVATE ISOMERASE-RELATED"/>
    <property type="match status" value="1"/>
</dbReference>
<comment type="caution">
    <text evidence="5">The sequence shown here is derived from an EMBL/GenBank/DDBJ whole genome shotgun (WGS) entry which is preliminary data.</text>
</comment>
<accession>A0A418XSU9</accession>
<dbReference type="PANTHER" id="PTHR43489">
    <property type="entry name" value="ISOMERASE"/>
    <property type="match status" value="1"/>
</dbReference>
<dbReference type="InterPro" id="IPR053398">
    <property type="entry name" value="HPT_OtnI_isomerases"/>
</dbReference>
<dbReference type="AlphaFoldDB" id="A0A418XSU9"/>
<dbReference type="InterPro" id="IPR026040">
    <property type="entry name" value="HyI-like"/>
</dbReference>
<keyword evidence="5" id="KW-0670">Pyruvate</keyword>
<evidence type="ECO:0000259" key="4">
    <source>
        <dbReference type="Pfam" id="PF01261"/>
    </source>
</evidence>
<dbReference type="Pfam" id="PF01261">
    <property type="entry name" value="AP_endonuc_2"/>
    <property type="match status" value="1"/>
</dbReference>
<sequence>MPKFAANLTMMFNEVAFPQRFAAAAAAGFKAVEFLFPYDYTAHEVASWLQENKLENVLFNLPPGDWAAGERGIAALPGREEEFRAGVARGIEYALALGTKRLHVMAGLIPAGADLRIHREVYLGNLRHAARELATHGISLLIEPINGRDMPGYFLHTQAQAHALREESGAPNVKVQMDFYHAQIVEGDLAQTFRKNLDGIGHVQIASVPARNEPDDGEVNYPYLFRLLDEFGYEGWIGCEYRPRGATLDGLGWLAAATTQGVQK</sequence>
<dbReference type="GO" id="GO:0046487">
    <property type="term" value="P:glyoxylate metabolic process"/>
    <property type="evidence" value="ECO:0007669"/>
    <property type="project" value="TreeGrafter"/>
</dbReference>
<dbReference type="FunFam" id="3.20.20.150:FF:000007">
    <property type="entry name" value="Hydroxypyruvate isomerase"/>
    <property type="match status" value="1"/>
</dbReference>
<dbReference type="NCBIfam" id="NF043033">
    <property type="entry name" value="OxoTetrIsom"/>
    <property type="match status" value="1"/>
</dbReference>
<proteinExistence type="inferred from homology"/>
<dbReference type="InterPro" id="IPR013022">
    <property type="entry name" value="Xyl_isomerase-like_TIM-brl"/>
</dbReference>
<evidence type="ECO:0000256" key="2">
    <source>
        <dbReference type="PIRNR" id="PIRNR006241"/>
    </source>
</evidence>
<feature type="active site" description="Proton donor/acceptor" evidence="3">
    <location>
        <position position="143"/>
    </location>
</feature>
<dbReference type="EMBL" id="QYUP01000113">
    <property type="protein sequence ID" value="RJG15703.1"/>
    <property type="molecule type" value="Genomic_DNA"/>
</dbReference>
<reference evidence="5 6" key="1">
    <citation type="submission" date="2018-09" db="EMBL/GenBank/DDBJ databases">
        <authorList>
            <person name="Zhu H."/>
        </authorList>
    </citation>
    <scope>NUCLEOTIDE SEQUENCE [LARGE SCALE GENOMIC DNA]</scope>
    <source>
        <strain evidence="5 6">K1S02-61</strain>
    </source>
</reference>
<evidence type="ECO:0000313" key="6">
    <source>
        <dbReference type="Proteomes" id="UP000284006"/>
    </source>
</evidence>
<dbReference type="PIRSF" id="PIRSF006241">
    <property type="entry name" value="HyI"/>
    <property type="match status" value="1"/>
</dbReference>
<dbReference type="InterPro" id="IPR050417">
    <property type="entry name" value="Sugar_Epim/Isomerase"/>
</dbReference>
<dbReference type="Proteomes" id="UP000284006">
    <property type="component" value="Unassembled WGS sequence"/>
</dbReference>
<feature type="active site" description="Proton donor/acceptor" evidence="3">
    <location>
        <position position="240"/>
    </location>
</feature>
<feature type="domain" description="Xylose isomerase-like TIM barrel" evidence="4">
    <location>
        <begin position="21"/>
        <end position="255"/>
    </location>
</feature>
<organism evidence="5 6">
    <name type="scientific">Massilia cavernae</name>
    <dbReference type="NCBI Taxonomy" id="2320864"/>
    <lineage>
        <taxon>Bacteria</taxon>
        <taxon>Pseudomonadati</taxon>
        <taxon>Pseudomonadota</taxon>
        <taxon>Betaproteobacteria</taxon>
        <taxon>Burkholderiales</taxon>
        <taxon>Oxalobacteraceae</taxon>
        <taxon>Telluria group</taxon>
        <taxon>Massilia</taxon>
    </lineage>
</organism>
<dbReference type="InterPro" id="IPR036237">
    <property type="entry name" value="Xyl_isomerase-like_sf"/>
</dbReference>
<keyword evidence="6" id="KW-1185">Reference proteome</keyword>
<dbReference type="GO" id="GO:0008903">
    <property type="term" value="F:hydroxypyruvate isomerase activity"/>
    <property type="evidence" value="ECO:0007669"/>
    <property type="project" value="TreeGrafter"/>
</dbReference>
<protein>
    <submittedName>
        <fullName evidence="5">Hydroxypyruvate isomerase</fullName>
    </submittedName>
</protein>
<name>A0A418XSU9_9BURK</name>
<dbReference type="RefSeq" id="WP_119811058.1">
    <property type="nucleotide sequence ID" value="NZ_QYUP01000113.1"/>
</dbReference>
<comment type="similarity">
    <text evidence="2">Belongs to the hyi family.</text>
</comment>
<dbReference type="SUPFAM" id="SSF51658">
    <property type="entry name" value="Xylose isomerase-like"/>
    <property type="match status" value="1"/>
</dbReference>
<evidence type="ECO:0000313" key="5">
    <source>
        <dbReference type="EMBL" id="RJG15703.1"/>
    </source>
</evidence>
<evidence type="ECO:0000256" key="1">
    <source>
        <dbReference type="ARBA" id="ARBA00023235"/>
    </source>
</evidence>
<keyword evidence="1 2" id="KW-0413">Isomerase</keyword>
<evidence type="ECO:0000256" key="3">
    <source>
        <dbReference type="PIRSR" id="PIRSR006241-50"/>
    </source>
</evidence>